<accession>A0ABR8H798</accession>
<evidence type="ECO:0000313" key="2">
    <source>
        <dbReference type="EMBL" id="MBD2611035.1"/>
    </source>
</evidence>
<keyword evidence="2" id="KW-0808">Transferase</keyword>
<dbReference type="PANTHER" id="PTHR43591">
    <property type="entry name" value="METHYLTRANSFERASE"/>
    <property type="match status" value="1"/>
</dbReference>
<dbReference type="Pfam" id="PF08241">
    <property type="entry name" value="Methyltransf_11"/>
    <property type="match status" value="1"/>
</dbReference>
<dbReference type="EMBL" id="JACJTC010000004">
    <property type="protein sequence ID" value="MBD2611035.1"/>
    <property type="molecule type" value="Genomic_DNA"/>
</dbReference>
<feature type="domain" description="Methyltransferase type 11" evidence="1">
    <location>
        <begin position="116"/>
        <end position="214"/>
    </location>
</feature>
<name>A0ABR8H798_NOSPU</name>
<proteinExistence type="predicted"/>
<dbReference type="Proteomes" id="UP000606396">
    <property type="component" value="Unassembled WGS sequence"/>
</dbReference>
<comment type="caution">
    <text evidence="2">The sequence shown here is derived from an EMBL/GenBank/DDBJ whole genome shotgun (WGS) entry which is preliminary data.</text>
</comment>
<sequence>MFILQEAIACPLCHQSLAATPQHCDTCHNYFQKELQKTPSSLMDLTPEAAHQQIKDNAIQPKPLRTELFRSPIISFFYERVLPPIWAAGLRNPGGIDVEFAQCTQFFGENPGIVADISCGTGIMARRLALTGKCKQILAVDYSEAMLLQLQQQMKLDGISSSEIIVIRGDVEALPLASDSIDAIYAGAAMHCWPNAEEGIHNIYRVLRSGGKLFATTFLKPFPSIVFRFFSVDELRHILLRAGFNSEYVQIEARGLYAIIRCIK</sequence>
<dbReference type="CDD" id="cd02440">
    <property type="entry name" value="AdoMet_MTases"/>
    <property type="match status" value="1"/>
</dbReference>
<dbReference type="InterPro" id="IPR029063">
    <property type="entry name" value="SAM-dependent_MTases_sf"/>
</dbReference>
<keyword evidence="3" id="KW-1185">Reference proteome</keyword>
<dbReference type="GO" id="GO:0008168">
    <property type="term" value="F:methyltransferase activity"/>
    <property type="evidence" value="ECO:0007669"/>
    <property type="project" value="UniProtKB-KW"/>
</dbReference>
<organism evidence="2 3">
    <name type="scientific">Nostoc punctiforme FACHB-252</name>
    <dbReference type="NCBI Taxonomy" id="1357509"/>
    <lineage>
        <taxon>Bacteria</taxon>
        <taxon>Bacillati</taxon>
        <taxon>Cyanobacteriota</taxon>
        <taxon>Cyanophyceae</taxon>
        <taxon>Nostocales</taxon>
        <taxon>Nostocaceae</taxon>
        <taxon>Nostoc</taxon>
    </lineage>
</organism>
<evidence type="ECO:0000259" key="1">
    <source>
        <dbReference type="Pfam" id="PF08241"/>
    </source>
</evidence>
<dbReference type="Gene3D" id="3.40.50.150">
    <property type="entry name" value="Vaccinia Virus protein VP39"/>
    <property type="match status" value="1"/>
</dbReference>
<dbReference type="PANTHER" id="PTHR43591:SF99">
    <property type="entry name" value="OS06G0646000 PROTEIN"/>
    <property type="match status" value="1"/>
</dbReference>
<keyword evidence="2" id="KW-0489">Methyltransferase</keyword>
<reference evidence="2 3" key="1">
    <citation type="journal article" date="2020" name="ISME J.">
        <title>Comparative genomics reveals insights into cyanobacterial evolution and habitat adaptation.</title>
        <authorList>
            <person name="Chen M.Y."/>
            <person name="Teng W.K."/>
            <person name="Zhao L."/>
            <person name="Hu C.X."/>
            <person name="Zhou Y.K."/>
            <person name="Han B.P."/>
            <person name="Song L.R."/>
            <person name="Shu W.S."/>
        </authorList>
    </citation>
    <scope>NUCLEOTIDE SEQUENCE [LARGE SCALE GENOMIC DNA]</scope>
    <source>
        <strain evidence="2 3">FACHB-252</strain>
    </source>
</reference>
<evidence type="ECO:0000313" key="3">
    <source>
        <dbReference type="Proteomes" id="UP000606396"/>
    </source>
</evidence>
<dbReference type="InterPro" id="IPR013216">
    <property type="entry name" value="Methyltransf_11"/>
</dbReference>
<gene>
    <name evidence="2" type="ORF">H6G94_07095</name>
</gene>
<protein>
    <submittedName>
        <fullName evidence="2">Class I SAM-dependent methyltransferase</fullName>
    </submittedName>
</protein>
<dbReference type="GO" id="GO:0032259">
    <property type="term" value="P:methylation"/>
    <property type="evidence" value="ECO:0007669"/>
    <property type="project" value="UniProtKB-KW"/>
</dbReference>
<dbReference type="SUPFAM" id="SSF53335">
    <property type="entry name" value="S-adenosyl-L-methionine-dependent methyltransferases"/>
    <property type="match status" value="1"/>
</dbReference>
<dbReference type="RefSeq" id="WP_190948870.1">
    <property type="nucleotide sequence ID" value="NZ_JACJTC010000004.1"/>
</dbReference>